<keyword evidence="2" id="KW-0732">Signal</keyword>
<feature type="chain" id="PRO_5034819890" evidence="2">
    <location>
        <begin position="21"/>
        <end position="314"/>
    </location>
</feature>
<evidence type="ECO:0000256" key="1">
    <source>
        <dbReference type="SAM" id="MobiDB-lite"/>
    </source>
</evidence>
<dbReference type="AlphaFoldDB" id="A0A8H7BLR5"/>
<dbReference type="OrthoDB" id="2360307at2759"/>
<feature type="compositionally biased region" description="Basic and acidic residues" evidence="1">
    <location>
        <begin position="272"/>
        <end position="314"/>
    </location>
</feature>
<feature type="region of interest" description="Disordered" evidence="1">
    <location>
        <begin position="256"/>
        <end position="314"/>
    </location>
</feature>
<organism evidence="3 4">
    <name type="scientific">Apophysomyces ossiformis</name>
    <dbReference type="NCBI Taxonomy" id="679940"/>
    <lineage>
        <taxon>Eukaryota</taxon>
        <taxon>Fungi</taxon>
        <taxon>Fungi incertae sedis</taxon>
        <taxon>Mucoromycota</taxon>
        <taxon>Mucoromycotina</taxon>
        <taxon>Mucoromycetes</taxon>
        <taxon>Mucorales</taxon>
        <taxon>Mucorineae</taxon>
        <taxon>Mucoraceae</taxon>
        <taxon>Apophysomyces</taxon>
    </lineage>
</organism>
<feature type="signal peptide" evidence="2">
    <location>
        <begin position="1"/>
        <end position="20"/>
    </location>
</feature>
<evidence type="ECO:0000256" key="2">
    <source>
        <dbReference type="SAM" id="SignalP"/>
    </source>
</evidence>
<dbReference type="EMBL" id="JABAYA010000062">
    <property type="protein sequence ID" value="KAF7727211.1"/>
    <property type="molecule type" value="Genomic_DNA"/>
</dbReference>
<comment type="caution">
    <text evidence="3">The sequence shown here is derived from an EMBL/GenBank/DDBJ whole genome shotgun (WGS) entry which is preliminary data.</text>
</comment>
<protein>
    <submittedName>
        <fullName evidence="3">Uncharacterized protein</fullName>
    </submittedName>
</protein>
<name>A0A8H7BLR5_9FUNG</name>
<evidence type="ECO:0000313" key="4">
    <source>
        <dbReference type="Proteomes" id="UP000605846"/>
    </source>
</evidence>
<keyword evidence="4" id="KW-1185">Reference proteome</keyword>
<reference evidence="3" key="1">
    <citation type="submission" date="2020-01" db="EMBL/GenBank/DDBJ databases">
        <title>Genome Sequencing of Three Apophysomyces-Like Fungal Strains Confirms a Novel Fungal Genus in the Mucoromycota with divergent Burkholderia-like Endosymbiotic Bacteria.</title>
        <authorList>
            <person name="Stajich J.E."/>
            <person name="Macias A.M."/>
            <person name="Carter-House D."/>
            <person name="Lovett B."/>
            <person name="Kasson L.R."/>
            <person name="Berry K."/>
            <person name="Grigoriev I."/>
            <person name="Chang Y."/>
            <person name="Spatafora J."/>
            <person name="Kasson M.T."/>
        </authorList>
    </citation>
    <scope>NUCLEOTIDE SEQUENCE</scope>
    <source>
        <strain evidence="3">NRRL A-21654</strain>
    </source>
</reference>
<dbReference type="Proteomes" id="UP000605846">
    <property type="component" value="Unassembled WGS sequence"/>
</dbReference>
<evidence type="ECO:0000313" key="3">
    <source>
        <dbReference type="EMBL" id="KAF7727211.1"/>
    </source>
</evidence>
<gene>
    <name evidence="3" type="ORF">EC973_007909</name>
</gene>
<sequence>MQLKTLFVFLLGLFAFTCSAAPTVHTKVQVASAIQVNNTQPPATFHYTNLIKRTTFPVKPDEDLRVKIIAAVKAKVKADILSTISASITEQVKASLNVHVKILGGLIKVGNAQISAIQSAAIKGLKLKVEGRVDSDVDANVYADLDAKLKRRLTGKHVLFERELLKLLGQVEGDVVSKLKVELPKIQTDLKTFIKTAVHAHLHDVEVNVPFILTIRVDADLDVTIAAEACVNAALRALSRVDIKAAARAIMTDLEEPPVTKSSKDGKKKNDKIRLPPKPEDKKHTKPEDKKHTKPEDKKHHKPTKAEEDKKKSD</sequence>
<accession>A0A8H7BLR5</accession>
<proteinExistence type="predicted"/>